<feature type="chain" id="PRO_5026168469" evidence="1">
    <location>
        <begin position="27"/>
        <end position="681"/>
    </location>
</feature>
<dbReference type="Gene3D" id="3.80.10.10">
    <property type="entry name" value="Ribonuclease Inhibitor"/>
    <property type="match status" value="1"/>
</dbReference>
<keyword evidence="1" id="KW-0732">Signal</keyword>
<dbReference type="Proteomes" id="UP000434475">
    <property type="component" value="Unassembled WGS sequence"/>
</dbReference>
<feature type="signal peptide" evidence="1">
    <location>
        <begin position="1"/>
        <end position="26"/>
    </location>
</feature>
<dbReference type="RefSeq" id="WP_172697646.1">
    <property type="nucleotide sequence ID" value="NZ_WKPR01000009.1"/>
</dbReference>
<name>A0A6I2R898_FLAPL</name>
<sequence>MKKYSKALLSLLLAGSMVLPYSTAFAAEITTPGGSADSEVTLTVGDTAPKIFSVTVPSEIPINITKDGVIEVAENLNIRNDSSDDVKVTAISVAGKNGWSVADYAADFSAKPDNSKEIAMQFRGDGTGSSGHVALTPDNWNIPVSTDLDIQAQVKLAKQTQEASKANIATVSWSFNWKDAAEEPGAPDASAISHNWEDDTPMLVGSARDVTFDWTSTAATNSIASVESSKPGVASVDPKPISTLVEGQSAYTVTGKSVGTTTITATLTSGESTSFDVTVNEIKPGTGGDGDDIEITIPGENLKPGDKLDPDMEIEIPVTGPEGDSTITVKPEIPDTELKPGDNEIQVEVDINGVKFTIIIKVTVEGGSSNPSDGLTQSIEEAQAMGFTFSSYKDGLQIDSFENKQFKKEINVPEQIGDFKVLKLANEVFKDQTNLTRITLPSTMKELGRNVFAGCSNADILISGRLSTSKDAFDSAYYTSGSYNGFTDVGLRDAAYSSFSGVKGVYVSDITNLSAAMMFNIIYENTPIFVNNEPYEYAIKNFTPRTDIPDESDEDFIRLTAYPYLRNGTKPYVVVMAESGPINMTDVDITYEHRGPEIKWNSGSKEEDSWLHEINIDLPDLSEYGTILDAYIPMEDGQYHSQSSSCGLNVHIEAGDEHFHQEYGRSEINSKMIYWCSRCEN</sequence>
<protein>
    <submittedName>
        <fullName evidence="2">Leucine-rich repeat protein</fullName>
    </submittedName>
</protein>
<dbReference type="Pfam" id="PF13306">
    <property type="entry name" value="LRR_5"/>
    <property type="match status" value="1"/>
</dbReference>
<dbReference type="EMBL" id="WKPR01000009">
    <property type="protein sequence ID" value="MSB19917.1"/>
    <property type="molecule type" value="Genomic_DNA"/>
</dbReference>
<dbReference type="Gene3D" id="2.60.40.1080">
    <property type="match status" value="1"/>
</dbReference>
<gene>
    <name evidence="2" type="ORF">GKE97_10345</name>
</gene>
<dbReference type="InterPro" id="IPR026906">
    <property type="entry name" value="LRR_5"/>
</dbReference>
<reference evidence="2 3" key="1">
    <citation type="journal article" date="2019" name="Nat. Med.">
        <title>A library of human gut bacterial isolates paired with longitudinal multiomics data enables mechanistic microbiome research.</title>
        <authorList>
            <person name="Poyet M."/>
            <person name="Groussin M."/>
            <person name="Gibbons S.M."/>
            <person name="Avila-Pacheco J."/>
            <person name="Jiang X."/>
            <person name="Kearney S.M."/>
            <person name="Perrotta A.R."/>
            <person name="Berdy B."/>
            <person name="Zhao S."/>
            <person name="Lieberman T.D."/>
            <person name="Swanson P.K."/>
            <person name="Smith M."/>
            <person name="Roesemann S."/>
            <person name="Alexander J.E."/>
            <person name="Rich S.A."/>
            <person name="Livny J."/>
            <person name="Vlamakis H."/>
            <person name="Clish C."/>
            <person name="Bullock K."/>
            <person name="Deik A."/>
            <person name="Scott J."/>
            <person name="Pierce K.A."/>
            <person name="Xavier R.J."/>
            <person name="Alm E.J."/>
        </authorList>
    </citation>
    <scope>NUCLEOTIDE SEQUENCE [LARGE SCALE GENOMIC DNA]</scope>
    <source>
        <strain evidence="2 3">BIOML-A2</strain>
    </source>
</reference>
<dbReference type="InterPro" id="IPR032675">
    <property type="entry name" value="LRR_dom_sf"/>
</dbReference>
<comment type="caution">
    <text evidence="2">The sequence shown here is derived from an EMBL/GenBank/DDBJ whole genome shotgun (WGS) entry which is preliminary data.</text>
</comment>
<accession>A0A6I2R898</accession>
<organism evidence="2 3">
    <name type="scientific">Flavonifractor plautii</name>
    <name type="common">Fusobacterium plautii</name>
    <dbReference type="NCBI Taxonomy" id="292800"/>
    <lineage>
        <taxon>Bacteria</taxon>
        <taxon>Bacillati</taxon>
        <taxon>Bacillota</taxon>
        <taxon>Clostridia</taxon>
        <taxon>Eubacteriales</taxon>
        <taxon>Oscillospiraceae</taxon>
        <taxon>Flavonifractor</taxon>
    </lineage>
</organism>
<evidence type="ECO:0000313" key="2">
    <source>
        <dbReference type="EMBL" id="MSB19917.1"/>
    </source>
</evidence>
<evidence type="ECO:0000313" key="3">
    <source>
        <dbReference type="Proteomes" id="UP000434475"/>
    </source>
</evidence>
<dbReference type="AlphaFoldDB" id="A0A6I2R898"/>
<proteinExistence type="predicted"/>
<evidence type="ECO:0000256" key="1">
    <source>
        <dbReference type="SAM" id="SignalP"/>
    </source>
</evidence>